<dbReference type="STRING" id="1434232.MAIT1_01047"/>
<dbReference type="PANTHER" id="PTHR42792:SF2">
    <property type="entry name" value="FLAGELLIN"/>
    <property type="match status" value="1"/>
</dbReference>
<sequence length="229" mass="24539">MSRLRGNNQAIRNANDGISIIDVADEALQETESALTRLRRVVMLVERGGFAPAEQLSLQTEVDQLVARIDQAAQRVKWHESQLLRGGANSAGASLDLGSGRVVSFSWDKLGAQGLGLGEEPAAAVSAQAQPDVERVESALADVGDLRMDLGLARNRLEQVIDDLQDASARALEERQARRLDGAQAASVANLTRDAIERYAQGAIDAQANQHPMLARLLAAAPLDAFGER</sequence>
<keyword evidence="6" id="KW-0966">Cell projection</keyword>
<keyword evidence="6" id="KW-0969">Cilium</keyword>
<evidence type="ECO:0000256" key="4">
    <source>
        <dbReference type="ARBA" id="ARBA00023143"/>
    </source>
</evidence>
<keyword evidence="6" id="KW-0282">Flagellum</keyword>
<gene>
    <name evidence="6" type="ORF">MAIT1_01047</name>
</gene>
<dbReference type="SUPFAM" id="SSF64518">
    <property type="entry name" value="Phase 1 flagellin"/>
    <property type="match status" value="1"/>
</dbReference>
<comment type="similarity">
    <text evidence="3">Belongs to the bacterial flagellin family.</text>
</comment>
<keyword evidence="7" id="KW-1185">Reference proteome</keyword>
<evidence type="ECO:0000259" key="5">
    <source>
        <dbReference type="Pfam" id="PF00669"/>
    </source>
</evidence>
<dbReference type="PANTHER" id="PTHR42792">
    <property type="entry name" value="FLAGELLIN"/>
    <property type="match status" value="1"/>
</dbReference>
<name>A0A1Y2K6E9_9PROT</name>
<dbReference type="Gene3D" id="1.20.1330.10">
    <property type="entry name" value="f41 fragment of flagellin, N-terminal domain"/>
    <property type="match status" value="1"/>
</dbReference>
<dbReference type="GO" id="GO:0005198">
    <property type="term" value="F:structural molecule activity"/>
    <property type="evidence" value="ECO:0007669"/>
    <property type="project" value="InterPro"/>
</dbReference>
<dbReference type="InterPro" id="IPR001029">
    <property type="entry name" value="Flagellin_N"/>
</dbReference>
<evidence type="ECO:0000256" key="1">
    <source>
        <dbReference type="ARBA" id="ARBA00004365"/>
    </source>
</evidence>
<evidence type="ECO:0000256" key="2">
    <source>
        <dbReference type="ARBA" id="ARBA00004613"/>
    </source>
</evidence>
<feature type="domain" description="Flagellin N-terminal" evidence="5">
    <location>
        <begin position="3"/>
        <end position="86"/>
    </location>
</feature>
<keyword evidence="4" id="KW-0975">Bacterial flagellum</keyword>
<reference evidence="6 7" key="1">
    <citation type="journal article" date="2016" name="BMC Genomics">
        <title>Combined genomic and structural analyses of a cultured magnetotactic bacterium reveals its niche adaptation to a dynamic environment.</title>
        <authorList>
            <person name="Araujo A.C."/>
            <person name="Morillo V."/>
            <person name="Cypriano J."/>
            <person name="Teixeira L.C."/>
            <person name="Leao P."/>
            <person name="Lyra S."/>
            <person name="Almeida L.G."/>
            <person name="Bazylinski D.A."/>
            <person name="Vasconcellos A.T."/>
            <person name="Abreu F."/>
            <person name="Lins U."/>
        </authorList>
    </citation>
    <scope>NUCLEOTIDE SEQUENCE [LARGE SCALE GENOMIC DNA]</scope>
    <source>
        <strain evidence="6 7">IT-1</strain>
    </source>
</reference>
<protein>
    <submittedName>
        <fullName evidence="6">Putative flagellin domain-containing protein</fullName>
    </submittedName>
</protein>
<dbReference type="InterPro" id="IPR001492">
    <property type="entry name" value="Flagellin"/>
</dbReference>
<dbReference type="GO" id="GO:0009288">
    <property type="term" value="C:bacterial-type flagellum"/>
    <property type="evidence" value="ECO:0007669"/>
    <property type="project" value="UniProtKB-SubCell"/>
</dbReference>
<dbReference type="Pfam" id="PF00669">
    <property type="entry name" value="Flagellin_N"/>
    <property type="match status" value="1"/>
</dbReference>
<dbReference type="Proteomes" id="UP000194003">
    <property type="component" value="Unassembled WGS sequence"/>
</dbReference>
<evidence type="ECO:0000313" key="6">
    <source>
        <dbReference type="EMBL" id="OSM03922.1"/>
    </source>
</evidence>
<evidence type="ECO:0000256" key="3">
    <source>
        <dbReference type="ARBA" id="ARBA00005709"/>
    </source>
</evidence>
<comment type="caution">
    <text evidence="6">The sequence shown here is derived from an EMBL/GenBank/DDBJ whole genome shotgun (WGS) entry which is preliminary data.</text>
</comment>
<proteinExistence type="inferred from homology"/>
<evidence type="ECO:0000313" key="7">
    <source>
        <dbReference type="Proteomes" id="UP000194003"/>
    </source>
</evidence>
<organism evidence="6 7">
    <name type="scientific">Magnetofaba australis IT-1</name>
    <dbReference type="NCBI Taxonomy" id="1434232"/>
    <lineage>
        <taxon>Bacteria</taxon>
        <taxon>Pseudomonadati</taxon>
        <taxon>Pseudomonadota</taxon>
        <taxon>Magnetococcia</taxon>
        <taxon>Magnetococcales</taxon>
        <taxon>Magnetococcaceae</taxon>
        <taxon>Magnetofaba</taxon>
    </lineage>
</organism>
<dbReference type="EMBL" id="LVJN01000019">
    <property type="protein sequence ID" value="OSM03922.1"/>
    <property type="molecule type" value="Genomic_DNA"/>
</dbReference>
<dbReference type="AlphaFoldDB" id="A0A1Y2K6E9"/>
<accession>A0A1Y2K6E9</accession>
<comment type="subcellular location">
    <subcellularLocation>
        <location evidence="1">Bacterial flagellum</location>
    </subcellularLocation>
    <subcellularLocation>
        <location evidence="2">Secreted</location>
    </subcellularLocation>
</comment>
<dbReference type="GO" id="GO:0005576">
    <property type="term" value="C:extracellular region"/>
    <property type="evidence" value="ECO:0007669"/>
    <property type="project" value="UniProtKB-SubCell"/>
</dbReference>